<proteinExistence type="predicted"/>
<dbReference type="InterPro" id="IPR039448">
    <property type="entry name" value="Beta_helix"/>
</dbReference>
<dbReference type="InterPro" id="IPR012334">
    <property type="entry name" value="Pectin_lyas_fold"/>
</dbReference>
<protein>
    <recommendedName>
        <fullName evidence="2">Right handed beta helix domain-containing protein</fullName>
    </recommendedName>
</protein>
<dbReference type="SMART" id="SM00710">
    <property type="entry name" value="PbH1"/>
    <property type="match status" value="7"/>
</dbReference>
<dbReference type="Pfam" id="PF13229">
    <property type="entry name" value="Beta_helix"/>
    <property type="match status" value="1"/>
</dbReference>
<dbReference type="InterPro" id="IPR011050">
    <property type="entry name" value="Pectin_lyase_fold/virulence"/>
</dbReference>
<feature type="chain" id="PRO_5032553671" description="Right handed beta helix domain-containing protein" evidence="1">
    <location>
        <begin position="29"/>
        <end position="492"/>
    </location>
</feature>
<feature type="signal peptide" evidence="1">
    <location>
        <begin position="1"/>
        <end position="28"/>
    </location>
</feature>
<keyword evidence="1" id="KW-0732">Signal</keyword>
<comment type="caution">
    <text evidence="3">The sequence shown here is derived from an EMBL/GenBank/DDBJ whole genome shotgun (WGS) entry which is preliminary data.</text>
</comment>
<dbReference type="SUPFAM" id="SSF51126">
    <property type="entry name" value="Pectin lyase-like"/>
    <property type="match status" value="1"/>
</dbReference>
<dbReference type="InterPro" id="IPR006626">
    <property type="entry name" value="PbH1"/>
</dbReference>
<dbReference type="Gene3D" id="2.160.20.10">
    <property type="entry name" value="Single-stranded right-handed beta-helix, Pectin lyase-like"/>
    <property type="match status" value="1"/>
</dbReference>
<reference evidence="3 4" key="1">
    <citation type="submission" date="2020-08" db="EMBL/GenBank/DDBJ databases">
        <title>Genomic Encyclopedia of Type Strains, Phase III (KMG-III): the genomes of soil and plant-associated and newly described type strains.</title>
        <authorList>
            <person name="Whitman W."/>
        </authorList>
    </citation>
    <scope>NUCLEOTIDE SEQUENCE [LARGE SCALE GENOMIC DNA]</scope>
    <source>
        <strain evidence="3 4">CECT 8803</strain>
    </source>
</reference>
<sequence>MRKRSSNNLALLLAAIGLAIATPQAAQAQLATDVQCTGCVQSSDIEDGTISPLDLIPGSINTNTIANLSITGNKISGGAVTGAKIANSTISPAKLIPGSINTTTLANSSVTGNKIADGVVNSAKITNGAILLEDLNQEVIDAINAGGGGGGGGVTHTVDCVGATGDFTSIQDAVNAAGFDDRILLLSDCAEDVVIEDVDGLVISGDESNTQTQGGDHTLTGSILVDFGDVEIEYLTVTGSSGPGIWFHGNSDGSVTGVDSNNNVGSGLLVNLASTVGVEDSIFTNNGTGSYGAGVEVANASKVIVQNSTMNNNGNDGIGVFRDSFAYVTGSTLNNNGVESNFDAGFQVAHHSSVRSTNNTATGNGYAAIEIGGQSFFRSDGGDTFTAANDTCDFSGSGDCPVAIDIYRQGYVEVRGDSTVNGGTQDAAAQVFHQSLFEFRDTVSVTGDVSLGQLAFVRARSGATFTGGMLGCNNTTREGPGFSICRDQVNFP</sequence>
<accession>A0A839SX23</accession>
<dbReference type="EMBL" id="JACHXA010000007">
    <property type="protein sequence ID" value="MBB3066230.1"/>
    <property type="molecule type" value="Genomic_DNA"/>
</dbReference>
<dbReference type="AlphaFoldDB" id="A0A839SX23"/>
<dbReference type="RefSeq" id="WP_183417048.1">
    <property type="nucleotide sequence ID" value="NZ_JACHXA010000007.1"/>
</dbReference>
<keyword evidence="4" id="KW-1185">Reference proteome</keyword>
<dbReference type="Proteomes" id="UP000581135">
    <property type="component" value="Unassembled WGS sequence"/>
</dbReference>
<evidence type="ECO:0000313" key="4">
    <source>
        <dbReference type="Proteomes" id="UP000581135"/>
    </source>
</evidence>
<evidence type="ECO:0000259" key="2">
    <source>
        <dbReference type="Pfam" id="PF13229"/>
    </source>
</evidence>
<evidence type="ECO:0000313" key="3">
    <source>
        <dbReference type="EMBL" id="MBB3066230.1"/>
    </source>
</evidence>
<name>A0A839SX23_9PROT</name>
<feature type="domain" description="Right handed beta helix" evidence="2">
    <location>
        <begin position="228"/>
        <end position="376"/>
    </location>
</feature>
<organism evidence="3 4">
    <name type="scientific">Limibacillus halophilus</name>
    <dbReference type="NCBI Taxonomy" id="1579333"/>
    <lineage>
        <taxon>Bacteria</taxon>
        <taxon>Pseudomonadati</taxon>
        <taxon>Pseudomonadota</taxon>
        <taxon>Alphaproteobacteria</taxon>
        <taxon>Rhodospirillales</taxon>
        <taxon>Rhodovibrionaceae</taxon>
        <taxon>Limibacillus</taxon>
    </lineage>
</organism>
<evidence type="ECO:0000256" key="1">
    <source>
        <dbReference type="SAM" id="SignalP"/>
    </source>
</evidence>
<gene>
    <name evidence="3" type="ORF">FHR98_002535</name>
</gene>